<evidence type="ECO:0000313" key="3">
    <source>
        <dbReference type="Proteomes" id="UP001196413"/>
    </source>
</evidence>
<comment type="caution">
    <text evidence="2">The sequence shown here is derived from an EMBL/GenBank/DDBJ whole genome shotgun (WGS) entry which is preliminary data.</text>
</comment>
<name>A0AAD5MAK5_PARTN</name>
<dbReference type="AlphaFoldDB" id="A0AAD5MAK5"/>
<evidence type="ECO:0000256" key="1">
    <source>
        <dbReference type="SAM" id="MobiDB-lite"/>
    </source>
</evidence>
<dbReference type="EMBL" id="JAHQIW010002329">
    <property type="protein sequence ID" value="KAJ1355082.1"/>
    <property type="molecule type" value="Genomic_DNA"/>
</dbReference>
<protein>
    <submittedName>
        <fullName evidence="2">Uncharacterized protein</fullName>
    </submittedName>
</protein>
<sequence>MEFLFFIDTLMEPTLPFELLAHAVAALLVDCRFVPQKFRRCVDEFFNTIQRQKPLLRHPAVKRRDRRSNQGRGLMEADG</sequence>
<proteinExistence type="predicted"/>
<accession>A0AAD5MAK5</accession>
<feature type="compositionally biased region" description="Basic residues" evidence="1">
    <location>
        <begin position="57"/>
        <end position="66"/>
    </location>
</feature>
<organism evidence="2 3">
    <name type="scientific">Parelaphostrongylus tenuis</name>
    <name type="common">Meningeal worm</name>
    <dbReference type="NCBI Taxonomy" id="148309"/>
    <lineage>
        <taxon>Eukaryota</taxon>
        <taxon>Metazoa</taxon>
        <taxon>Ecdysozoa</taxon>
        <taxon>Nematoda</taxon>
        <taxon>Chromadorea</taxon>
        <taxon>Rhabditida</taxon>
        <taxon>Rhabditina</taxon>
        <taxon>Rhabditomorpha</taxon>
        <taxon>Strongyloidea</taxon>
        <taxon>Metastrongylidae</taxon>
        <taxon>Parelaphostrongylus</taxon>
    </lineage>
</organism>
<dbReference type="Proteomes" id="UP001196413">
    <property type="component" value="Unassembled WGS sequence"/>
</dbReference>
<evidence type="ECO:0000313" key="2">
    <source>
        <dbReference type="EMBL" id="KAJ1355082.1"/>
    </source>
</evidence>
<reference evidence="2" key="1">
    <citation type="submission" date="2021-06" db="EMBL/GenBank/DDBJ databases">
        <title>Parelaphostrongylus tenuis whole genome reference sequence.</title>
        <authorList>
            <person name="Garwood T.J."/>
            <person name="Larsen P.A."/>
            <person name="Fountain-Jones N.M."/>
            <person name="Garbe J.R."/>
            <person name="Macchietto M.G."/>
            <person name="Kania S.A."/>
            <person name="Gerhold R.W."/>
            <person name="Richards J.E."/>
            <person name="Wolf T.M."/>
        </authorList>
    </citation>
    <scope>NUCLEOTIDE SEQUENCE</scope>
    <source>
        <strain evidence="2">MNPRO001-30</strain>
        <tissue evidence="2">Meninges</tissue>
    </source>
</reference>
<gene>
    <name evidence="2" type="ORF">KIN20_012352</name>
</gene>
<feature type="region of interest" description="Disordered" evidence="1">
    <location>
        <begin position="57"/>
        <end position="79"/>
    </location>
</feature>
<keyword evidence="3" id="KW-1185">Reference proteome</keyword>